<dbReference type="EMBL" id="LAZR01007495">
    <property type="protein sequence ID" value="KKM84904.1"/>
    <property type="molecule type" value="Genomic_DNA"/>
</dbReference>
<dbReference type="GO" id="GO:0000107">
    <property type="term" value="F:imidazoleglycerol-phosphate synthase activity"/>
    <property type="evidence" value="ECO:0007669"/>
    <property type="project" value="InterPro"/>
</dbReference>
<dbReference type="FunFam" id="3.20.20.70:FF:000006">
    <property type="entry name" value="Imidazole glycerol phosphate synthase subunit HisF"/>
    <property type="match status" value="1"/>
</dbReference>
<dbReference type="GO" id="GO:0005737">
    <property type="term" value="C:cytoplasm"/>
    <property type="evidence" value="ECO:0007669"/>
    <property type="project" value="UniProtKB-SubCell"/>
</dbReference>
<keyword evidence="9" id="KW-0456">Lyase</keyword>
<comment type="function">
    <text evidence="10">IGPS catalyzes the conversion of PRFAR and glutamine to IGP, AICAR and glutamate. The HisF subunit catalyzes the cyclization activity that produces IGP and AICAR from PRFAR using the ammonia provided by the HisH subunit.</text>
</comment>
<dbReference type="PANTHER" id="PTHR21235">
    <property type="entry name" value="IMIDAZOLE GLYCEROL PHOSPHATE SYNTHASE SUBUNIT HISF/H IGP SYNTHASE SUBUNIT HISF/H"/>
    <property type="match status" value="1"/>
</dbReference>
<evidence type="ECO:0000256" key="6">
    <source>
        <dbReference type="ARBA" id="ARBA00022490"/>
    </source>
</evidence>
<dbReference type="GO" id="GO:0016829">
    <property type="term" value="F:lyase activity"/>
    <property type="evidence" value="ECO:0007669"/>
    <property type="project" value="UniProtKB-KW"/>
</dbReference>
<dbReference type="Pfam" id="PF00977">
    <property type="entry name" value="His_biosynth"/>
    <property type="match status" value="1"/>
</dbReference>
<comment type="similarity">
    <text evidence="3">Belongs to the HisA/HisF family.</text>
</comment>
<dbReference type="SUPFAM" id="SSF51366">
    <property type="entry name" value="Ribulose-phoshate binding barrel"/>
    <property type="match status" value="1"/>
</dbReference>
<sequence>MVLTKRIIPCLDVTNGRVVKGTKFLNLRDAGDAIELASFYDDQGADELVFLDITASSDKRKILIKLVEKTGEQVFIPLTVGGGLRTVKDIKEILRAGADKVSLNTAAVKNPELISNSSKIFGSQCIVTSIDAKRVYVNSPKNVKDKVVVKIDNKFCWWEVYIHGGRTPTGKDAILWGEKTTELGSGEILLTSMDMDGVKKGYDLKLTRTFSERLDVPIIASGGAGNPQHIIDAFKIGKADAALAASIFHFNEYPIKNVKLACKKAGVPMRI</sequence>
<evidence type="ECO:0000256" key="1">
    <source>
        <dbReference type="ARBA" id="ARBA00004496"/>
    </source>
</evidence>
<dbReference type="CDD" id="cd04731">
    <property type="entry name" value="HisF"/>
    <property type="match status" value="1"/>
</dbReference>
<keyword evidence="8" id="KW-0368">Histidine biosynthesis</keyword>
<dbReference type="InterPro" id="IPR004651">
    <property type="entry name" value="HisF"/>
</dbReference>
<evidence type="ECO:0000256" key="4">
    <source>
        <dbReference type="ARBA" id="ARBA00011152"/>
    </source>
</evidence>
<proteinExistence type="inferred from homology"/>
<evidence type="ECO:0000256" key="12">
    <source>
        <dbReference type="ARBA" id="ARBA00047838"/>
    </source>
</evidence>
<comment type="caution">
    <text evidence="13">The sequence shown here is derived from an EMBL/GenBank/DDBJ whole genome shotgun (WGS) entry which is preliminary data.</text>
</comment>
<dbReference type="HAMAP" id="MF_01013">
    <property type="entry name" value="HisF"/>
    <property type="match status" value="1"/>
</dbReference>
<dbReference type="AlphaFoldDB" id="A0A0F9KRP2"/>
<dbReference type="NCBIfam" id="TIGR00735">
    <property type="entry name" value="hisF"/>
    <property type="match status" value="1"/>
</dbReference>
<evidence type="ECO:0000256" key="8">
    <source>
        <dbReference type="ARBA" id="ARBA00023102"/>
    </source>
</evidence>
<protein>
    <recommendedName>
        <fullName evidence="5">imidazole glycerol-phosphate synthase</fullName>
        <ecNumber evidence="5">4.3.2.10</ecNumber>
    </recommendedName>
    <alternativeName>
        <fullName evidence="11">IGP synthase cyclase subunit</fullName>
    </alternativeName>
</protein>
<evidence type="ECO:0000256" key="10">
    <source>
        <dbReference type="ARBA" id="ARBA00025475"/>
    </source>
</evidence>
<comment type="pathway">
    <text evidence="2">Amino-acid biosynthesis; L-histidine biosynthesis; L-histidine from 5-phospho-alpha-D-ribose 1-diphosphate: step 5/9.</text>
</comment>
<dbReference type="InterPro" id="IPR011060">
    <property type="entry name" value="RibuloseP-bd_barrel"/>
</dbReference>
<dbReference type="PANTHER" id="PTHR21235:SF2">
    <property type="entry name" value="IMIDAZOLE GLYCEROL PHOSPHATE SYNTHASE HISHF"/>
    <property type="match status" value="1"/>
</dbReference>
<comment type="subcellular location">
    <subcellularLocation>
        <location evidence="1">Cytoplasm</location>
    </subcellularLocation>
</comment>
<comment type="subunit">
    <text evidence="4">Heterodimer of HisH and HisF.</text>
</comment>
<evidence type="ECO:0000256" key="9">
    <source>
        <dbReference type="ARBA" id="ARBA00023239"/>
    </source>
</evidence>
<gene>
    <name evidence="13" type="ORF">LCGC14_1294450</name>
</gene>
<keyword evidence="6" id="KW-0963">Cytoplasm</keyword>
<dbReference type="InterPro" id="IPR006062">
    <property type="entry name" value="His_biosynth"/>
</dbReference>
<dbReference type="Gene3D" id="3.20.20.70">
    <property type="entry name" value="Aldolase class I"/>
    <property type="match status" value="1"/>
</dbReference>
<evidence type="ECO:0000313" key="13">
    <source>
        <dbReference type="EMBL" id="KKM84904.1"/>
    </source>
</evidence>
<dbReference type="InterPro" id="IPR013785">
    <property type="entry name" value="Aldolase_TIM"/>
</dbReference>
<dbReference type="GO" id="GO:0000105">
    <property type="term" value="P:L-histidine biosynthetic process"/>
    <property type="evidence" value="ECO:0007669"/>
    <property type="project" value="UniProtKB-UniPathway"/>
</dbReference>
<keyword evidence="7" id="KW-0028">Amino-acid biosynthesis</keyword>
<evidence type="ECO:0000256" key="2">
    <source>
        <dbReference type="ARBA" id="ARBA00005091"/>
    </source>
</evidence>
<evidence type="ECO:0000256" key="5">
    <source>
        <dbReference type="ARBA" id="ARBA00012809"/>
    </source>
</evidence>
<evidence type="ECO:0000256" key="7">
    <source>
        <dbReference type="ARBA" id="ARBA00022605"/>
    </source>
</evidence>
<organism evidence="13">
    <name type="scientific">marine sediment metagenome</name>
    <dbReference type="NCBI Taxonomy" id="412755"/>
    <lineage>
        <taxon>unclassified sequences</taxon>
        <taxon>metagenomes</taxon>
        <taxon>ecological metagenomes</taxon>
    </lineage>
</organism>
<dbReference type="InterPro" id="IPR050064">
    <property type="entry name" value="IGPS_HisA/HisF"/>
</dbReference>
<dbReference type="UniPathway" id="UPA00031">
    <property type="reaction ID" value="UER00010"/>
</dbReference>
<name>A0A0F9KRP2_9ZZZZ</name>
<evidence type="ECO:0000256" key="11">
    <source>
        <dbReference type="ARBA" id="ARBA00030264"/>
    </source>
</evidence>
<evidence type="ECO:0000256" key="3">
    <source>
        <dbReference type="ARBA" id="ARBA00009667"/>
    </source>
</evidence>
<accession>A0A0F9KRP2</accession>
<dbReference type="EC" id="4.3.2.10" evidence="5"/>
<reference evidence="13" key="1">
    <citation type="journal article" date="2015" name="Nature">
        <title>Complex archaea that bridge the gap between prokaryotes and eukaryotes.</title>
        <authorList>
            <person name="Spang A."/>
            <person name="Saw J.H."/>
            <person name="Jorgensen S.L."/>
            <person name="Zaremba-Niedzwiedzka K."/>
            <person name="Martijn J."/>
            <person name="Lind A.E."/>
            <person name="van Eijk R."/>
            <person name="Schleper C."/>
            <person name="Guy L."/>
            <person name="Ettema T.J."/>
        </authorList>
    </citation>
    <scope>NUCLEOTIDE SEQUENCE</scope>
</reference>
<comment type="catalytic activity">
    <reaction evidence="12">
        <text>5-[(5-phospho-1-deoxy-D-ribulos-1-ylimino)methylamino]-1-(5-phospho-beta-D-ribosyl)imidazole-4-carboxamide + L-glutamine = D-erythro-1-(imidazol-4-yl)glycerol 3-phosphate + 5-amino-1-(5-phospho-beta-D-ribosyl)imidazole-4-carboxamide + L-glutamate + H(+)</text>
        <dbReference type="Rhea" id="RHEA:24793"/>
        <dbReference type="ChEBI" id="CHEBI:15378"/>
        <dbReference type="ChEBI" id="CHEBI:29985"/>
        <dbReference type="ChEBI" id="CHEBI:58278"/>
        <dbReference type="ChEBI" id="CHEBI:58359"/>
        <dbReference type="ChEBI" id="CHEBI:58475"/>
        <dbReference type="ChEBI" id="CHEBI:58525"/>
        <dbReference type="EC" id="4.3.2.10"/>
    </reaction>
</comment>